<feature type="compositionally biased region" description="Low complexity" evidence="1">
    <location>
        <begin position="844"/>
        <end position="864"/>
    </location>
</feature>
<feature type="compositionally biased region" description="Basic and acidic residues" evidence="1">
    <location>
        <begin position="577"/>
        <end position="587"/>
    </location>
</feature>
<name>A0ABQ9Y077_9EUKA</name>
<feature type="compositionally biased region" description="Basic and acidic residues" evidence="1">
    <location>
        <begin position="542"/>
        <end position="567"/>
    </location>
</feature>
<keyword evidence="3" id="KW-1185">Reference proteome</keyword>
<organism evidence="2 3">
    <name type="scientific">Blattamonas nauphoetae</name>
    <dbReference type="NCBI Taxonomy" id="2049346"/>
    <lineage>
        <taxon>Eukaryota</taxon>
        <taxon>Metamonada</taxon>
        <taxon>Preaxostyla</taxon>
        <taxon>Oxymonadida</taxon>
        <taxon>Blattamonas</taxon>
    </lineage>
</organism>
<evidence type="ECO:0000256" key="1">
    <source>
        <dbReference type="SAM" id="MobiDB-lite"/>
    </source>
</evidence>
<proteinExistence type="predicted"/>
<evidence type="ECO:0000313" key="2">
    <source>
        <dbReference type="EMBL" id="KAK2957133.1"/>
    </source>
</evidence>
<feature type="region of interest" description="Disordered" evidence="1">
    <location>
        <begin position="676"/>
        <end position="936"/>
    </location>
</feature>
<reference evidence="2 3" key="1">
    <citation type="journal article" date="2022" name="bioRxiv">
        <title>Genomics of Preaxostyla Flagellates Illuminates Evolutionary Transitions and the Path Towards Mitochondrial Loss.</title>
        <authorList>
            <person name="Novak L.V.F."/>
            <person name="Treitli S.C."/>
            <person name="Pyrih J."/>
            <person name="Halakuc P."/>
            <person name="Pipaliya S.V."/>
            <person name="Vacek V."/>
            <person name="Brzon O."/>
            <person name="Soukal P."/>
            <person name="Eme L."/>
            <person name="Dacks J.B."/>
            <person name="Karnkowska A."/>
            <person name="Elias M."/>
            <person name="Hampl V."/>
        </authorList>
    </citation>
    <scope>NUCLEOTIDE SEQUENCE [LARGE SCALE GENOMIC DNA]</scope>
    <source>
        <strain evidence="2">NAU3</strain>
        <tissue evidence="2">Gut</tissue>
    </source>
</reference>
<feature type="compositionally biased region" description="Polar residues" evidence="1">
    <location>
        <begin position="523"/>
        <end position="537"/>
    </location>
</feature>
<evidence type="ECO:0000313" key="3">
    <source>
        <dbReference type="Proteomes" id="UP001281761"/>
    </source>
</evidence>
<gene>
    <name evidence="2" type="ORF">BLNAU_7963</name>
</gene>
<feature type="compositionally biased region" description="Pro residues" evidence="1">
    <location>
        <begin position="396"/>
        <end position="413"/>
    </location>
</feature>
<comment type="caution">
    <text evidence="2">The sequence shown here is derived from an EMBL/GenBank/DDBJ whole genome shotgun (WGS) entry which is preliminary data.</text>
</comment>
<feature type="compositionally biased region" description="Polar residues" evidence="1">
    <location>
        <begin position="637"/>
        <end position="648"/>
    </location>
</feature>
<feature type="region of interest" description="Disordered" evidence="1">
    <location>
        <begin position="388"/>
        <end position="420"/>
    </location>
</feature>
<protein>
    <submittedName>
        <fullName evidence="2">Uncharacterized protein</fullName>
    </submittedName>
</protein>
<sequence>MEFIPLYYILHPPLNVEETWNVIKKYDGKLGSFTMPIPPEYDQYSLNSRKSEGNIVDESDFISQSSSFLRTALSEKLQTHPYVLVVADLFVSVMVENIALGLFSPGTVSFYRLESAIRLLLVISSCFKDTIVSPRLSFLIHTITAYFHASKSNWTEAINNLHYALSIGVSHENPPVFPENLIPIVQSVIRIQKAQFCYSQKKENDAFVLLDEVTTDLNQLLTNSSSPHLTSLFHSATISDYGFELYPPQHFSNSIFFFLKVPTIPVSGHNSQKNEVSARYLNENRAKENEDLFFIHLYTSTRDMHGKQVFFEYDEKSIEKKNKLKVRRTNSTIRNQNSPKTLLLSVHSHQKDILQKQKPLSSETDLSDSNDDDSDAFDQSFAAAIAMKRSQKQNPSPSPPKTPPKSDTPPNNPIQPSSDLDELSTEAFNIFSAPPRHRDSATSRNSQFLLVRLYTIAVHNLLFLGAKLNKTTDFKAKQKLHIAALKRLVPPSTPLYSSLLHHNQFKSASSTNFLSPYAPRLFTSRQPAKSKTQSRPTPLQRKKQDSPADISSKQKEKKPTEITQIHEEEAENDENDIEKPETSVERIQKRRMKRAETTLPQIFSLPFSVDAWICGIQAEQASASKEARRASPPPSPNETSARTRSPHSQMEFYIQNVFTADYRRFVRCLEELRPPTFSAYGRSSSTTSRGSQKNTFGKASPGGPRYYPRSVTSNSRSAGRTAAPPNTAARIYSTPPPRRPSSYQPVSRGGGQPLRNLRGSVTARGRSDGFSPSPSQSPSPPRTPHTSQTERSREMIVNSLSYLWDGDQKRKAGSASRPVPSRPPNLRASSGNAPSPYDPPSASPPASSRRNTSRYSSFDSSRTSVGNPRSAQKSPSRPTYSSSPPRRPSPHTSGRVSDSPRSSFPQESWNQARGGRSQNTYRLTVSGSPSVRVNRL</sequence>
<accession>A0ABQ9Y077</accession>
<feature type="region of interest" description="Disordered" evidence="1">
    <location>
        <begin position="522"/>
        <end position="589"/>
    </location>
</feature>
<feature type="compositionally biased region" description="Polar residues" evidence="1">
    <location>
        <begin position="891"/>
        <end position="936"/>
    </location>
</feature>
<feature type="region of interest" description="Disordered" evidence="1">
    <location>
        <begin position="621"/>
        <end position="648"/>
    </location>
</feature>
<feature type="region of interest" description="Disordered" evidence="1">
    <location>
        <begin position="353"/>
        <end position="373"/>
    </location>
</feature>
<dbReference type="EMBL" id="JARBJD010000049">
    <property type="protein sequence ID" value="KAK2957133.1"/>
    <property type="molecule type" value="Genomic_DNA"/>
</dbReference>
<feature type="compositionally biased region" description="Low complexity" evidence="1">
    <location>
        <begin position="681"/>
        <end position="691"/>
    </location>
</feature>
<dbReference type="Proteomes" id="UP001281761">
    <property type="component" value="Unassembled WGS sequence"/>
</dbReference>
<feature type="compositionally biased region" description="Low complexity" evidence="1">
    <location>
        <begin position="874"/>
        <end position="884"/>
    </location>
</feature>